<reference evidence="1 2" key="1">
    <citation type="submission" date="2023-09" db="EMBL/GenBank/DDBJ databases">
        <title>Different Types of Thermotolerant Ring-Cleaving Dioxygenases derived from Aeribacillus composti HB-1 applied for multiple aromatic hydrocarbons removal.</title>
        <authorList>
            <person name="Cao L."/>
            <person name="Li M."/>
            <person name="Ma T."/>
        </authorList>
    </citation>
    <scope>NUCLEOTIDE SEQUENCE [LARGE SCALE GENOMIC DNA]</scope>
    <source>
        <strain evidence="1 2">HB-1</strain>
    </source>
</reference>
<dbReference type="EMBL" id="CP134501">
    <property type="protein sequence ID" value="WNF32333.1"/>
    <property type="molecule type" value="Genomic_DNA"/>
</dbReference>
<name>A0ABY9W9D1_9BACI</name>
<accession>A0ABY9W9D1</accession>
<dbReference type="Proteomes" id="UP001303701">
    <property type="component" value="Chromosome"/>
</dbReference>
<protein>
    <submittedName>
        <fullName evidence="1">Uncharacterized protein</fullName>
    </submittedName>
</protein>
<organism evidence="1 2">
    <name type="scientific">Aeribacillus composti</name>
    <dbReference type="NCBI Taxonomy" id="1868734"/>
    <lineage>
        <taxon>Bacteria</taxon>
        <taxon>Bacillati</taxon>
        <taxon>Bacillota</taxon>
        <taxon>Bacilli</taxon>
        <taxon>Bacillales</taxon>
        <taxon>Bacillaceae</taxon>
        <taxon>Aeribacillus</taxon>
    </lineage>
</organism>
<evidence type="ECO:0000313" key="1">
    <source>
        <dbReference type="EMBL" id="WNF32333.1"/>
    </source>
</evidence>
<keyword evidence="2" id="KW-1185">Reference proteome</keyword>
<evidence type="ECO:0000313" key="2">
    <source>
        <dbReference type="Proteomes" id="UP001303701"/>
    </source>
</evidence>
<dbReference type="RefSeq" id="WP_130156128.1">
    <property type="nucleotide sequence ID" value="NZ_CP134501.1"/>
</dbReference>
<dbReference type="GeneID" id="301127054"/>
<sequence>MAEKVNDYGFTFLNSEKSQKFKGFLGRCKKFRFYTKCWDQEYHQNEKSIYEALCFIMKVTKPN</sequence>
<gene>
    <name evidence="1" type="ORF">RI196_13740</name>
</gene>
<proteinExistence type="predicted"/>